<evidence type="ECO:0000313" key="7">
    <source>
        <dbReference type="EMBL" id="GAI71256.1"/>
    </source>
</evidence>
<evidence type="ECO:0000256" key="1">
    <source>
        <dbReference type="ARBA" id="ARBA00022485"/>
    </source>
</evidence>
<evidence type="ECO:0000256" key="4">
    <source>
        <dbReference type="ARBA" id="ARBA00023014"/>
    </source>
</evidence>
<dbReference type="Gene3D" id="3.40.50.11540">
    <property type="entry name" value="NADH-ubiquinone oxidoreductase 51kDa subunit"/>
    <property type="match status" value="1"/>
</dbReference>
<keyword evidence="1" id="KW-0004">4Fe-4S</keyword>
<dbReference type="InterPro" id="IPR037225">
    <property type="entry name" value="Nuo51_FMN-bd_sf"/>
</dbReference>
<organism evidence="7">
    <name type="scientific">marine sediment metagenome</name>
    <dbReference type="NCBI Taxonomy" id="412755"/>
    <lineage>
        <taxon>unclassified sequences</taxon>
        <taxon>metagenomes</taxon>
        <taxon>ecological metagenomes</taxon>
    </lineage>
</organism>
<feature type="domain" description="NADH-ubiquinone oxidoreductase 51kDa subunit FMN-binding" evidence="5">
    <location>
        <begin position="1"/>
        <end position="136"/>
    </location>
</feature>
<feature type="domain" description="Soluble ligand binding" evidence="6">
    <location>
        <begin position="160"/>
        <end position="209"/>
    </location>
</feature>
<dbReference type="InterPro" id="IPR011538">
    <property type="entry name" value="Nuo51_FMN-bd"/>
</dbReference>
<dbReference type="PANTHER" id="PTHR43578:SF3">
    <property type="entry name" value="NADH-QUINONE OXIDOREDUCTASE SUBUNIT F"/>
    <property type="match status" value="1"/>
</dbReference>
<evidence type="ECO:0000256" key="3">
    <source>
        <dbReference type="ARBA" id="ARBA00023004"/>
    </source>
</evidence>
<keyword evidence="4" id="KW-0411">Iron-sulfur</keyword>
<keyword evidence="3" id="KW-0408">Iron</keyword>
<protein>
    <recommendedName>
        <fullName evidence="8">NADH-ubiquinone oxidoreductase 51kDa subunit FMN-binding domain-containing protein</fullName>
    </recommendedName>
</protein>
<reference evidence="7" key="1">
    <citation type="journal article" date="2014" name="Front. Microbiol.">
        <title>High frequency of phylogenetically diverse reductive dehalogenase-homologous genes in deep subseafloor sedimentary metagenomes.</title>
        <authorList>
            <person name="Kawai M."/>
            <person name="Futagami T."/>
            <person name="Toyoda A."/>
            <person name="Takaki Y."/>
            <person name="Nishi S."/>
            <person name="Hori S."/>
            <person name="Arai W."/>
            <person name="Tsubouchi T."/>
            <person name="Morono Y."/>
            <person name="Uchiyama I."/>
            <person name="Ito T."/>
            <person name="Fujiyama A."/>
            <person name="Inagaki F."/>
            <person name="Takami H."/>
        </authorList>
    </citation>
    <scope>NUCLEOTIDE SEQUENCE</scope>
    <source>
        <strain evidence="7">Expedition CK06-06</strain>
    </source>
</reference>
<dbReference type="SUPFAM" id="SSF142019">
    <property type="entry name" value="Nqo1 FMN-binding domain-like"/>
    <property type="match status" value="1"/>
</dbReference>
<name>X1RWD3_9ZZZZ</name>
<evidence type="ECO:0000259" key="5">
    <source>
        <dbReference type="Pfam" id="PF01512"/>
    </source>
</evidence>
<evidence type="ECO:0000259" key="6">
    <source>
        <dbReference type="Pfam" id="PF10531"/>
    </source>
</evidence>
<proteinExistence type="predicted"/>
<dbReference type="GO" id="GO:0046872">
    <property type="term" value="F:metal ion binding"/>
    <property type="evidence" value="ECO:0007669"/>
    <property type="project" value="UniProtKB-KW"/>
</dbReference>
<dbReference type="PANTHER" id="PTHR43578">
    <property type="entry name" value="NADH-QUINONE OXIDOREDUCTASE SUBUNIT F"/>
    <property type="match status" value="1"/>
</dbReference>
<dbReference type="Gene3D" id="3.10.20.600">
    <property type="match status" value="1"/>
</dbReference>
<gene>
    <name evidence="7" type="ORF">S12H4_09456</name>
</gene>
<evidence type="ECO:0008006" key="8">
    <source>
        <dbReference type="Google" id="ProtNLM"/>
    </source>
</evidence>
<sequence>ADEGDPGAFMNRSLLEGDPHAVLEGMLIGAYAIGATEGYIYIRAEYPLAIERLELALRQVAEYGLVGDNILDSNFSFHVTIKQGAGAFVCGEETAMMASIEGKRGMPRSRPPFPAQSGLWGKPTNINNVGTWGHVSAILQRGSNWYASYGSEKSKGTKVFALAGKVNRTGLIEVPMGISLQEIIYGVGGGIPNGKRFKAVQTGGPSGGFLPASLLNLSVDYESLTEAGSIMGSGGMIVLDEDNCIVDIARYFLSFTQHFVTDAHTLAAKNTIIGVVVKEGVAGINRQQPRCLAETLLGNTKVGSHLLQITLLILRTG</sequence>
<dbReference type="InterPro" id="IPR019554">
    <property type="entry name" value="Soluble_ligand-bd"/>
</dbReference>
<feature type="non-terminal residue" evidence="7">
    <location>
        <position position="1"/>
    </location>
</feature>
<dbReference type="Pfam" id="PF10531">
    <property type="entry name" value="SLBB"/>
    <property type="match status" value="1"/>
</dbReference>
<dbReference type="AlphaFoldDB" id="X1RWD3"/>
<keyword evidence="2" id="KW-0479">Metal-binding</keyword>
<dbReference type="Pfam" id="PF01512">
    <property type="entry name" value="Complex1_51K"/>
    <property type="match status" value="1"/>
</dbReference>
<dbReference type="EMBL" id="BARW01003839">
    <property type="protein sequence ID" value="GAI71256.1"/>
    <property type="molecule type" value="Genomic_DNA"/>
</dbReference>
<dbReference type="GO" id="GO:0051539">
    <property type="term" value="F:4 iron, 4 sulfur cluster binding"/>
    <property type="evidence" value="ECO:0007669"/>
    <property type="project" value="UniProtKB-KW"/>
</dbReference>
<comment type="caution">
    <text evidence="7">The sequence shown here is derived from an EMBL/GenBank/DDBJ whole genome shotgun (WGS) entry which is preliminary data.</text>
</comment>
<accession>X1RWD3</accession>
<dbReference type="SUPFAM" id="SSF142984">
    <property type="entry name" value="Nqo1 middle domain-like"/>
    <property type="match status" value="1"/>
</dbReference>
<feature type="non-terminal residue" evidence="7">
    <location>
        <position position="317"/>
    </location>
</feature>
<evidence type="ECO:0000256" key="2">
    <source>
        <dbReference type="ARBA" id="ARBA00022723"/>
    </source>
</evidence>